<protein>
    <submittedName>
        <fullName evidence="2">Uncharacterized protein</fullName>
    </submittedName>
</protein>
<evidence type="ECO:0000256" key="1">
    <source>
        <dbReference type="SAM" id="Phobius"/>
    </source>
</evidence>
<dbReference type="AlphaFoldDB" id="A0A0C3BE14"/>
<keyword evidence="3" id="KW-1185">Reference proteome</keyword>
<reference evidence="2 3" key="1">
    <citation type="submission" date="2014-04" db="EMBL/GenBank/DDBJ databases">
        <authorList>
            <consortium name="DOE Joint Genome Institute"/>
            <person name="Kuo A."/>
            <person name="Tarkka M."/>
            <person name="Buscot F."/>
            <person name="Kohler A."/>
            <person name="Nagy L.G."/>
            <person name="Floudas D."/>
            <person name="Copeland A."/>
            <person name="Barry K.W."/>
            <person name="Cichocki N."/>
            <person name="Veneault-Fourrey C."/>
            <person name="LaButti K."/>
            <person name="Lindquist E.A."/>
            <person name="Lipzen A."/>
            <person name="Lundell T."/>
            <person name="Morin E."/>
            <person name="Murat C."/>
            <person name="Sun H."/>
            <person name="Tunlid A."/>
            <person name="Henrissat B."/>
            <person name="Grigoriev I.V."/>
            <person name="Hibbett D.S."/>
            <person name="Martin F."/>
            <person name="Nordberg H.P."/>
            <person name="Cantor M.N."/>
            <person name="Hua S.X."/>
        </authorList>
    </citation>
    <scope>NUCLEOTIDE SEQUENCE [LARGE SCALE GENOMIC DNA]</scope>
    <source>
        <strain evidence="2 3">F 1598</strain>
    </source>
</reference>
<dbReference type="HOGENOM" id="CLU_2109924_0_0_1"/>
<name>A0A0C3BE14_PILCF</name>
<evidence type="ECO:0000313" key="2">
    <source>
        <dbReference type="EMBL" id="KIM75542.1"/>
    </source>
</evidence>
<keyword evidence="1" id="KW-0812">Transmembrane</keyword>
<keyword evidence="1" id="KW-1133">Transmembrane helix</keyword>
<dbReference type="InParanoid" id="A0A0C3BE14"/>
<proteinExistence type="predicted"/>
<organism evidence="2 3">
    <name type="scientific">Piloderma croceum (strain F 1598)</name>
    <dbReference type="NCBI Taxonomy" id="765440"/>
    <lineage>
        <taxon>Eukaryota</taxon>
        <taxon>Fungi</taxon>
        <taxon>Dikarya</taxon>
        <taxon>Basidiomycota</taxon>
        <taxon>Agaricomycotina</taxon>
        <taxon>Agaricomycetes</taxon>
        <taxon>Agaricomycetidae</taxon>
        <taxon>Atheliales</taxon>
        <taxon>Atheliaceae</taxon>
        <taxon>Piloderma</taxon>
    </lineage>
</organism>
<accession>A0A0C3BE14</accession>
<gene>
    <name evidence="2" type="ORF">PILCRDRAFT_669375</name>
</gene>
<sequence length="115" mass="13243">MYRIGKESSTARTSRSFLLLSRQITTTRDTSDQEDKRLDEHIPMNIQMHVSLSQAIASQSSSSCAFYHAHTQYALSTQSHYIYHFWDVFLLYTTPLTFSFVQAVSVLTIVPFSRI</sequence>
<dbReference type="EMBL" id="KN833045">
    <property type="protein sequence ID" value="KIM75542.1"/>
    <property type="molecule type" value="Genomic_DNA"/>
</dbReference>
<evidence type="ECO:0000313" key="3">
    <source>
        <dbReference type="Proteomes" id="UP000054166"/>
    </source>
</evidence>
<feature type="transmembrane region" description="Helical" evidence="1">
    <location>
        <begin position="89"/>
        <end position="112"/>
    </location>
</feature>
<keyword evidence="1" id="KW-0472">Membrane</keyword>
<reference evidence="3" key="2">
    <citation type="submission" date="2015-01" db="EMBL/GenBank/DDBJ databases">
        <title>Evolutionary Origins and Diversification of the Mycorrhizal Mutualists.</title>
        <authorList>
            <consortium name="DOE Joint Genome Institute"/>
            <consortium name="Mycorrhizal Genomics Consortium"/>
            <person name="Kohler A."/>
            <person name="Kuo A."/>
            <person name="Nagy L.G."/>
            <person name="Floudas D."/>
            <person name="Copeland A."/>
            <person name="Barry K.W."/>
            <person name="Cichocki N."/>
            <person name="Veneault-Fourrey C."/>
            <person name="LaButti K."/>
            <person name="Lindquist E.A."/>
            <person name="Lipzen A."/>
            <person name="Lundell T."/>
            <person name="Morin E."/>
            <person name="Murat C."/>
            <person name="Riley R."/>
            <person name="Ohm R."/>
            <person name="Sun H."/>
            <person name="Tunlid A."/>
            <person name="Henrissat B."/>
            <person name="Grigoriev I.V."/>
            <person name="Hibbett D.S."/>
            <person name="Martin F."/>
        </authorList>
    </citation>
    <scope>NUCLEOTIDE SEQUENCE [LARGE SCALE GENOMIC DNA]</scope>
    <source>
        <strain evidence="3">F 1598</strain>
    </source>
</reference>
<dbReference type="Proteomes" id="UP000054166">
    <property type="component" value="Unassembled WGS sequence"/>
</dbReference>